<gene>
    <name evidence="2" type="ORF">IRJ18_03735</name>
</gene>
<evidence type="ECO:0000313" key="2">
    <source>
        <dbReference type="EMBL" id="MBE9665458.1"/>
    </source>
</evidence>
<dbReference type="Proteomes" id="UP000632774">
    <property type="component" value="Unassembled WGS sequence"/>
</dbReference>
<evidence type="ECO:0000259" key="1">
    <source>
        <dbReference type="Pfam" id="PF08818"/>
    </source>
</evidence>
<dbReference type="EMBL" id="JADFFM010000001">
    <property type="protein sequence ID" value="MBE9665458.1"/>
    <property type="molecule type" value="Genomic_DNA"/>
</dbReference>
<dbReference type="Pfam" id="PF08818">
    <property type="entry name" value="DUF1801"/>
    <property type="match status" value="1"/>
</dbReference>
<feature type="domain" description="YdhG-like" evidence="1">
    <location>
        <begin position="20"/>
        <end position="115"/>
    </location>
</feature>
<evidence type="ECO:0000313" key="3">
    <source>
        <dbReference type="Proteomes" id="UP000632774"/>
    </source>
</evidence>
<protein>
    <submittedName>
        <fullName evidence="2">YdeI/OmpD-associated family protein</fullName>
    </submittedName>
</protein>
<proteinExistence type="predicted"/>
<dbReference type="InterPro" id="IPR014922">
    <property type="entry name" value="YdhG-like"/>
</dbReference>
<dbReference type="RefSeq" id="WP_194104867.1">
    <property type="nucleotide sequence ID" value="NZ_JADFFM010000001.1"/>
</dbReference>
<reference evidence="2 3" key="1">
    <citation type="submission" date="2020-10" db="EMBL/GenBank/DDBJ databases">
        <title>Mucilaginibacter mali sp. nov., isolated from rhizosphere soil of apple orchard.</title>
        <authorList>
            <person name="Lee J.-S."/>
            <person name="Kim H.S."/>
            <person name="Kim J.-S."/>
        </authorList>
    </citation>
    <scope>NUCLEOTIDE SEQUENCE [LARGE SCALE GENOMIC DNA]</scope>
    <source>
        <strain evidence="2 3">KCTC 23157</strain>
    </source>
</reference>
<organism evidence="2 3">
    <name type="scientific">Mucilaginibacter boryungensis</name>
    <dbReference type="NCBI Taxonomy" id="768480"/>
    <lineage>
        <taxon>Bacteria</taxon>
        <taxon>Pseudomonadati</taxon>
        <taxon>Bacteroidota</taxon>
        <taxon>Sphingobacteriia</taxon>
        <taxon>Sphingobacteriales</taxon>
        <taxon>Sphingobacteriaceae</taxon>
        <taxon>Mucilaginibacter</taxon>
    </lineage>
</organism>
<comment type="caution">
    <text evidence="2">The sequence shown here is derived from an EMBL/GenBank/DDBJ whole genome shotgun (WGS) entry which is preliminary data.</text>
</comment>
<dbReference type="Gene3D" id="3.90.1150.200">
    <property type="match status" value="1"/>
</dbReference>
<name>A0ABR9XEH5_9SPHI</name>
<sequence>MENLDPKIDAYIEKAPTYAQPVIRHLRQLIHRAAPQVTEVMKWGHPHFDYKGPFMGIGAFKEHMGLNFWKSTLMDDPAGLFATAEKGAAGSIGKIRSIADLPADDVLLSYIHNAVELNEKGIKLAPPKKKPIEKAELEVPADLIEAFKANTNAMQQFEKFSPSAKKEYLQWLAEAKSADTRAKRLETMIEWVAEGKTRNWKYKK</sequence>
<dbReference type="Pfam" id="PF13376">
    <property type="entry name" value="OmdA"/>
    <property type="match status" value="1"/>
</dbReference>
<keyword evidence="3" id="KW-1185">Reference proteome</keyword>
<accession>A0ABR9XEH5</accession>
<dbReference type="SUPFAM" id="SSF159888">
    <property type="entry name" value="YdhG-like"/>
    <property type="match status" value="1"/>
</dbReference>